<comment type="caution">
    <text evidence="4">The sequence shown here is derived from an EMBL/GenBank/DDBJ whole genome shotgun (WGS) entry which is preliminary data.</text>
</comment>
<evidence type="ECO:0000313" key="4">
    <source>
        <dbReference type="EMBL" id="GGL22543.1"/>
    </source>
</evidence>
<dbReference type="PANTHER" id="PTHR43767:SF1">
    <property type="entry name" value="NONRIBOSOMAL PEPTIDE SYNTHASE PES1 (EUROFUNG)-RELATED"/>
    <property type="match status" value="1"/>
</dbReference>
<dbReference type="InterPro" id="IPR042099">
    <property type="entry name" value="ANL_N_sf"/>
</dbReference>
<dbReference type="InterPro" id="IPR050237">
    <property type="entry name" value="ATP-dep_AMP-bd_enzyme"/>
</dbReference>
<evidence type="ECO:0000313" key="5">
    <source>
        <dbReference type="Proteomes" id="UP000628840"/>
    </source>
</evidence>
<dbReference type="OrthoDB" id="35688at2157"/>
<dbReference type="AlphaFoldDB" id="A0A830EYJ2"/>
<reference evidence="4 5" key="1">
    <citation type="journal article" date="2019" name="Int. J. Syst. Evol. Microbiol.">
        <title>The Global Catalogue of Microorganisms (GCM) 10K type strain sequencing project: providing services to taxonomists for standard genome sequencing and annotation.</title>
        <authorList>
            <consortium name="The Broad Institute Genomics Platform"/>
            <consortium name="The Broad Institute Genome Sequencing Center for Infectious Disease"/>
            <person name="Wu L."/>
            <person name="Ma J."/>
        </authorList>
    </citation>
    <scope>NUCLEOTIDE SEQUENCE [LARGE SCALE GENOMIC DNA]</scope>
    <source>
        <strain evidence="4 5">JCM 19585</strain>
    </source>
</reference>
<feature type="compositionally biased region" description="Basic and acidic residues" evidence="1">
    <location>
        <begin position="484"/>
        <end position="497"/>
    </location>
</feature>
<dbReference type="Pfam" id="PF00501">
    <property type="entry name" value="AMP-binding"/>
    <property type="match status" value="1"/>
</dbReference>
<dbReference type="PROSITE" id="PS00455">
    <property type="entry name" value="AMP_BINDING"/>
    <property type="match status" value="1"/>
</dbReference>
<dbReference type="InterPro" id="IPR000873">
    <property type="entry name" value="AMP-dep_synth/lig_dom"/>
</dbReference>
<dbReference type="InterPro" id="IPR045851">
    <property type="entry name" value="AMP-bd_C_sf"/>
</dbReference>
<sequence>MRDILATRARASPDTPALVDDGRGREWTYAELDAAVETTAGRLAALGVERGDHVGVLMETRPAFVRLAFALQRLGAVLVPLNARLAPAELRFQRERSDLVLLVCDADTEDDALDAAGPTPVVTVDDPDGSAVAALDEQDESAVDAVEWGRDDTLALMFTSGTTGDPKPVRLTFGNVVSAATASAFTLGVLPGDRWLLCLSMYHMGGLSVPLRCALYGTTCVLQRGFDADDALRALAEHDCAGVSVVPTMLRRMLRAERDFPDVRFVLCGGAPTPAELVAACERASVPVHPSYGMTEATSQIATARPAEAFANPGTVGRPVFGTTVTVVDDADDPVPAGETGELCVSGPTITPGYYDAPEANADAFGPHGLRTGDVGYRDEGGRLYVLNRRSDRIITGGENVDPGRVADATREHPAVEDVAVVGLKDDEWGERVAALVVPDADADLSRDALAAHWAERLAGFERPRTVAVVDSLPRTPSGTVDRAAARERVARASEEE</sequence>
<keyword evidence="4" id="KW-0436">Ligase</keyword>
<feature type="domain" description="AMP-binding enzyme C-terminal" evidence="3">
    <location>
        <begin position="409"/>
        <end position="479"/>
    </location>
</feature>
<dbReference type="InterPro" id="IPR020845">
    <property type="entry name" value="AMP-binding_CS"/>
</dbReference>
<evidence type="ECO:0000256" key="1">
    <source>
        <dbReference type="SAM" id="MobiDB-lite"/>
    </source>
</evidence>
<dbReference type="PANTHER" id="PTHR43767">
    <property type="entry name" value="LONG-CHAIN-FATTY-ACID--COA LIGASE"/>
    <property type="match status" value="1"/>
</dbReference>
<dbReference type="EMBL" id="BMPF01000001">
    <property type="protein sequence ID" value="GGL22543.1"/>
    <property type="molecule type" value="Genomic_DNA"/>
</dbReference>
<protein>
    <submittedName>
        <fullName evidence="4">2-succinylbenzoate-CoA ligase</fullName>
    </submittedName>
</protein>
<dbReference type="SUPFAM" id="SSF56801">
    <property type="entry name" value="Acetyl-CoA synthetase-like"/>
    <property type="match status" value="1"/>
</dbReference>
<organism evidence="4 5">
    <name type="scientific">Halarchaeum grantii</name>
    <dbReference type="NCBI Taxonomy" id="1193105"/>
    <lineage>
        <taxon>Archaea</taxon>
        <taxon>Methanobacteriati</taxon>
        <taxon>Methanobacteriota</taxon>
        <taxon>Stenosarchaea group</taxon>
        <taxon>Halobacteria</taxon>
        <taxon>Halobacteriales</taxon>
        <taxon>Halobacteriaceae</taxon>
    </lineage>
</organism>
<evidence type="ECO:0000259" key="3">
    <source>
        <dbReference type="Pfam" id="PF13193"/>
    </source>
</evidence>
<dbReference type="Gene3D" id="3.30.300.30">
    <property type="match status" value="1"/>
</dbReference>
<feature type="domain" description="AMP-dependent synthetase/ligase" evidence="2">
    <location>
        <begin position="6"/>
        <end position="355"/>
    </location>
</feature>
<dbReference type="Proteomes" id="UP000628840">
    <property type="component" value="Unassembled WGS sequence"/>
</dbReference>
<keyword evidence="5" id="KW-1185">Reference proteome</keyword>
<dbReference type="RefSeq" id="WP_188876836.1">
    <property type="nucleotide sequence ID" value="NZ_BMPF01000001.1"/>
</dbReference>
<accession>A0A830EYJ2</accession>
<dbReference type="Gene3D" id="3.40.50.12780">
    <property type="entry name" value="N-terminal domain of ligase-like"/>
    <property type="match status" value="1"/>
</dbReference>
<evidence type="ECO:0000259" key="2">
    <source>
        <dbReference type="Pfam" id="PF00501"/>
    </source>
</evidence>
<proteinExistence type="predicted"/>
<name>A0A830EYJ2_9EURY</name>
<gene>
    <name evidence="4" type="ORF">GCM10009037_02460</name>
</gene>
<dbReference type="Pfam" id="PF13193">
    <property type="entry name" value="AMP-binding_C"/>
    <property type="match status" value="1"/>
</dbReference>
<dbReference type="GO" id="GO:0016878">
    <property type="term" value="F:acid-thiol ligase activity"/>
    <property type="evidence" value="ECO:0007669"/>
    <property type="project" value="UniProtKB-ARBA"/>
</dbReference>
<dbReference type="InterPro" id="IPR025110">
    <property type="entry name" value="AMP-bd_C"/>
</dbReference>
<feature type="region of interest" description="Disordered" evidence="1">
    <location>
        <begin position="472"/>
        <end position="497"/>
    </location>
</feature>